<dbReference type="InterPro" id="IPR051604">
    <property type="entry name" value="Ergot_Alk_Oxidoreductase"/>
</dbReference>
<accession>A0ABS4PX02</accession>
<reference evidence="2 3" key="1">
    <citation type="submission" date="2021-03" db="EMBL/GenBank/DDBJ databases">
        <title>Sequencing the genomes of 1000 actinobacteria strains.</title>
        <authorList>
            <person name="Klenk H.-P."/>
        </authorList>
    </citation>
    <scope>NUCLEOTIDE SEQUENCE [LARGE SCALE GENOMIC DNA]</scope>
    <source>
        <strain evidence="2 3">DSM 45510</strain>
    </source>
</reference>
<dbReference type="RefSeq" id="WP_209667044.1">
    <property type="nucleotide sequence ID" value="NZ_JAGGMS010000001.1"/>
</dbReference>
<evidence type="ECO:0000313" key="2">
    <source>
        <dbReference type="EMBL" id="MBP2183966.1"/>
    </source>
</evidence>
<dbReference type="PANTHER" id="PTHR43162">
    <property type="match status" value="1"/>
</dbReference>
<dbReference type="Gene3D" id="3.90.25.10">
    <property type="entry name" value="UDP-galactose 4-epimerase, domain 1"/>
    <property type="match status" value="1"/>
</dbReference>
<organism evidence="2 3">
    <name type="scientific">Amycolatopsis magusensis</name>
    <dbReference type="NCBI Taxonomy" id="882444"/>
    <lineage>
        <taxon>Bacteria</taxon>
        <taxon>Bacillati</taxon>
        <taxon>Actinomycetota</taxon>
        <taxon>Actinomycetes</taxon>
        <taxon>Pseudonocardiales</taxon>
        <taxon>Pseudonocardiaceae</taxon>
        <taxon>Amycolatopsis</taxon>
    </lineage>
</organism>
<dbReference type="Pfam" id="PF05368">
    <property type="entry name" value="NmrA"/>
    <property type="match status" value="1"/>
</dbReference>
<dbReference type="PANTHER" id="PTHR43162:SF1">
    <property type="entry name" value="PRESTALK A DIFFERENTIATION PROTEIN A"/>
    <property type="match status" value="1"/>
</dbReference>
<evidence type="ECO:0000259" key="1">
    <source>
        <dbReference type="Pfam" id="PF05368"/>
    </source>
</evidence>
<name>A0ABS4PX02_9PSEU</name>
<feature type="domain" description="NmrA-like" evidence="1">
    <location>
        <begin position="2"/>
        <end position="232"/>
    </location>
</feature>
<dbReference type="Proteomes" id="UP000741013">
    <property type="component" value="Unassembled WGS sequence"/>
</dbReference>
<dbReference type="EMBL" id="JAGGMS010000001">
    <property type="protein sequence ID" value="MBP2183966.1"/>
    <property type="molecule type" value="Genomic_DNA"/>
</dbReference>
<dbReference type="Gene3D" id="3.40.50.720">
    <property type="entry name" value="NAD(P)-binding Rossmann-like Domain"/>
    <property type="match status" value="1"/>
</dbReference>
<comment type="caution">
    <text evidence="2">The sequence shown here is derived from an EMBL/GenBank/DDBJ whole genome shotgun (WGS) entry which is preliminary data.</text>
</comment>
<sequence length="295" mass="31470">MITVLGATGNTGGKIAELLLAAGESVRAVGRSAERLEPLRAAGAELAVGDVGDAEFLTEAFRGADAVYTLLHTAPDVEDFHAEQDRKGEAIVEAIRRAGVRHVVSLSSVGAERPSGTGFITSLHTQERRLRELENTSVLLLRPGAFFENFHAVLGLIKEAGVNADSVAPEAKIPMIAARDIAEVAADALRKRDWTGVVVRELLGERDLSYLEATRILGEAIGLPQLPYVPMPASEMVGTLRQAGFSANSARLHVEMTAAFSDGTVAATGERTAANSTPTRFEDFVPELARAYRQL</sequence>
<proteinExistence type="predicted"/>
<dbReference type="InterPro" id="IPR008030">
    <property type="entry name" value="NmrA-like"/>
</dbReference>
<gene>
    <name evidence="2" type="ORF">JOM49_005492</name>
</gene>
<evidence type="ECO:0000313" key="3">
    <source>
        <dbReference type="Proteomes" id="UP000741013"/>
    </source>
</evidence>
<protein>
    <submittedName>
        <fullName evidence="2">Uncharacterized protein YbjT (DUF2867 family)</fullName>
    </submittedName>
</protein>
<dbReference type="SUPFAM" id="SSF51735">
    <property type="entry name" value="NAD(P)-binding Rossmann-fold domains"/>
    <property type="match status" value="1"/>
</dbReference>
<keyword evidence="3" id="KW-1185">Reference proteome</keyword>
<dbReference type="InterPro" id="IPR036291">
    <property type="entry name" value="NAD(P)-bd_dom_sf"/>
</dbReference>